<evidence type="ECO:0000313" key="1">
    <source>
        <dbReference type="EMBL" id="CAA9471216.1"/>
    </source>
</evidence>
<proteinExistence type="predicted"/>
<name>A0A6J4RJN1_9BACT</name>
<protein>
    <submittedName>
        <fullName evidence="1">Uncharacterized protein</fullName>
    </submittedName>
</protein>
<sequence>MAVDTGQGVITHIQADFADGRGSQYLPQLVMQLQDRLKENSCSCRTC</sequence>
<organism evidence="1">
    <name type="scientific">uncultured Segetibacter sp</name>
    <dbReference type="NCBI Taxonomy" id="481133"/>
    <lineage>
        <taxon>Bacteria</taxon>
        <taxon>Pseudomonadati</taxon>
        <taxon>Bacteroidota</taxon>
        <taxon>Chitinophagia</taxon>
        <taxon>Chitinophagales</taxon>
        <taxon>Chitinophagaceae</taxon>
        <taxon>Segetibacter</taxon>
        <taxon>environmental samples</taxon>
    </lineage>
</organism>
<reference evidence="1" key="1">
    <citation type="submission" date="2020-02" db="EMBL/GenBank/DDBJ databases">
        <authorList>
            <person name="Meier V. D."/>
        </authorList>
    </citation>
    <scope>NUCLEOTIDE SEQUENCE</scope>
    <source>
        <strain evidence="1">AVDCRST_MAG96</strain>
    </source>
</reference>
<dbReference type="EMBL" id="CADCVN010000159">
    <property type="protein sequence ID" value="CAA9471216.1"/>
    <property type="molecule type" value="Genomic_DNA"/>
</dbReference>
<dbReference type="AlphaFoldDB" id="A0A6J4RJN1"/>
<gene>
    <name evidence="1" type="ORF">AVDCRST_MAG96-422</name>
</gene>
<accession>A0A6J4RJN1</accession>